<dbReference type="Proteomes" id="UP000722485">
    <property type="component" value="Unassembled WGS sequence"/>
</dbReference>
<dbReference type="InterPro" id="IPR001464">
    <property type="entry name" value="Annexin"/>
</dbReference>
<evidence type="ECO:0000256" key="2">
    <source>
        <dbReference type="ARBA" id="ARBA00022737"/>
    </source>
</evidence>
<organism evidence="4 5">
    <name type="scientific">Cylindrodendrum hubeiense</name>
    <dbReference type="NCBI Taxonomy" id="595255"/>
    <lineage>
        <taxon>Eukaryota</taxon>
        <taxon>Fungi</taxon>
        <taxon>Dikarya</taxon>
        <taxon>Ascomycota</taxon>
        <taxon>Pezizomycotina</taxon>
        <taxon>Sordariomycetes</taxon>
        <taxon>Hypocreomycetidae</taxon>
        <taxon>Hypocreales</taxon>
        <taxon>Nectriaceae</taxon>
        <taxon>Cylindrodendrum</taxon>
    </lineage>
</organism>
<reference evidence="4" key="1">
    <citation type="submission" date="2020-03" db="EMBL/GenBank/DDBJ databases">
        <title>Draft Genome Sequence of Cylindrodendrum hubeiense.</title>
        <authorList>
            <person name="Buettner E."/>
            <person name="Kellner H."/>
        </authorList>
    </citation>
    <scope>NUCLEOTIDE SEQUENCE</scope>
    <source>
        <strain evidence="4">IHI 201604</strain>
    </source>
</reference>
<comment type="caution">
    <text evidence="4">The sequence shown here is derived from an EMBL/GenBank/DDBJ whole genome shotgun (WGS) entry which is preliminary data.</text>
</comment>
<name>A0A9P5HAH5_9HYPO</name>
<proteinExistence type="inferred from homology"/>
<dbReference type="Gene3D" id="1.10.220.10">
    <property type="entry name" value="Annexin"/>
    <property type="match status" value="4"/>
</dbReference>
<gene>
    <name evidence="4" type="ORF">G7Z17_g4563</name>
</gene>
<dbReference type="GO" id="GO:0012506">
    <property type="term" value="C:vesicle membrane"/>
    <property type="evidence" value="ECO:0007669"/>
    <property type="project" value="TreeGrafter"/>
</dbReference>
<keyword evidence="2" id="KW-0677">Repeat</keyword>
<evidence type="ECO:0000256" key="1">
    <source>
        <dbReference type="ARBA" id="ARBA00007831"/>
    </source>
</evidence>
<dbReference type="InterPro" id="IPR018502">
    <property type="entry name" value="Annexin_repeat"/>
</dbReference>
<dbReference type="GO" id="GO:0005737">
    <property type="term" value="C:cytoplasm"/>
    <property type="evidence" value="ECO:0007669"/>
    <property type="project" value="TreeGrafter"/>
</dbReference>
<evidence type="ECO:0000313" key="4">
    <source>
        <dbReference type="EMBL" id="KAF7552041.1"/>
    </source>
</evidence>
<accession>A0A9P5HAH5</accession>
<dbReference type="AlphaFoldDB" id="A0A9P5HAH5"/>
<dbReference type="GO" id="GO:0005634">
    <property type="term" value="C:nucleus"/>
    <property type="evidence" value="ECO:0007669"/>
    <property type="project" value="TreeGrafter"/>
</dbReference>
<evidence type="ECO:0000313" key="5">
    <source>
        <dbReference type="Proteomes" id="UP000722485"/>
    </source>
</evidence>
<protein>
    <recommendedName>
        <fullName evidence="6">Annexin</fullName>
    </recommendedName>
</protein>
<evidence type="ECO:0008006" key="6">
    <source>
        <dbReference type="Google" id="ProtNLM"/>
    </source>
</evidence>
<dbReference type="GO" id="GO:0005509">
    <property type="term" value="F:calcium ion binding"/>
    <property type="evidence" value="ECO:0007669"/>
    <property type="project" value="InterPro"/>
</dbReference>
<dbReference type="GO" id="GO:0005544">
    <property type="term" value="F:calcium-dependent phospholipid binding"/>
    <property type="evidence" value="ECO:0007669"/>
    <property type="project" value="InterPro"/>
</dbReference>
<dbReference type="SMART" id="SM00335">
    <property type="entry name" value="ANX"/>
    <property type="match status" value="4"/>
</dbReference>
<dbReference type="GO" id="GO:0001786">
    <property type="term" value="F:phosphatidylserine binding"/>
    <property type="evidence" value="ECO:0007669"/>
    <property type="project" value="TreeGrafter"/>
</dbReference>
<dbReference type="PROSITE" id="PS51897">
    <property type="entry name" value="ANNEXIN_2"/>
    <property type="match status" value="4"/>
</dbReference>
<dbReference type="OrthoDB" id="37886at2759"/>
<comment type="similarity">
    <text evidence="1">Belongs to the annexin family.</text>
</comment>
<dbReference type="PRINTS" id="PR00196">
    <property type="entry name" value="ANNEXIN"/>
</dbReference>
<dbReference type="PANTHER" id="PTHR10502:SF102">
    <property type="entry name" value="ANNEXIN B11"/>
    <property type="match status" value="1"/>
</dbReference>
<dbReference type="PANTHER" id="PTHR10502">
    <property type="entry name" value="ANNEXIN"/>
    <property type="match status" value="1"/>
</dbReference>
<dbReference type="GO" id="GO:0005886">
    <property type="term" value="C:plasma membrane"/>
    <property type="evidence" value="ECO:0007669"/>
    <property type="project" value="TreeGrafter"/>
</dbReference>
<dbReference type="Pfam" id="PF00191">
    <property type="entry name" value="Annexin"/>
    <property type="match status" value="4"/>
</dbReference>
<dbReference type="SUPFAM" id="SSF47874">
    <property type="entry name" value="Annexin"/>
    <property type="match status" value="1"/>
</dbReference>
<sequence length="318" mass="35604">MESAAVKVNTTSDIETLRKAMKGMGCDEAALIRVLTSSKYRNPWAMTQLVQDYHTRFMRDLSADIKSETRGDLETGLLALIRNPLNNDALILEGALDGVGTDEEALNDVLLCRSNADIRAIVAEYKRVRGGNLIDKIASDVDSTLFRMYKMVLSATRAEDATPVTVPETDHKVTELHRATEGVMGASTISVVQIFVSSSDAQVRAISETYERKYHRSLEDVIEKEFGGDMEDALLRMLLQGANRARTDAARLRAPLVKTVRKDRLFINRLVTLYWDPVRLQEAKVAYKQRYKVSLHDDVKAYLKGDYEDLMVALVGGK</sequence>
<keyword evidence="5" id="KW-1185">Reference proteome</keyword>
<evidence type="ECO:0000256" key="3">
    <source>
        <dbReference type="ARBA" id="ARBA00023216"/>
    </source>
</evidence>
<keyword evidence="3" id="KW-0041">Annexin</keyword>
<dbReference type="EMBL" id="JAANBB010000067">
    <property type="protein sequence ID" value="KAF7552041.1"/>
    <property type="molecule type" value="Genomic_DNA"/>
</dbReference>
<dbReference type="InterPro" id="IPR037104">
    <property type="entry name" value="Annexin_sf"/>
</dbReference>